<evidence type="ECO:0000256" key="3">
    <source>
        <dbReference type="ARBA" id="ARBA00004496"/>
    </source>
</evidence>
<dbReference type="GO" id="GO:0046872">
    <property type="term" value="F:metal ion binding"/>
    <property type="evidence" value="ECO:0007669"/>
    <property type="project" value="UniProtKB-KW"/>
</dbReference>
<evidence type="ECO:0000313" key="15">
    <source>
        <dbReference type="EMBL" id="TMP26540.1"/>
    </source>
</evidence>
<keyword evidence="7" id="KW-0963">Cytoplasm</keyword>
<gene>
    <name evidence="15" type="ORF">CWB99_18710</name>
</gene>
<sequence>MLATLRTIAEVVSQQDNLETALSRFVMMVKDAMHTECCSVYFADYSQDNFVLMASDGLNPDAVGHFRVGFTEGLVGLVAQREEPINIAHAQSHPRFKLHAEVHEEGYNAFLSVPVVHQRKVLGVIVVQQREERVFSHDEESFLITLSAQLASQLAQVELQSVLKQDASSHKTSVLKGVASAPGIALGEAFVVIPKLDFASIESQQCEQVHQQRQLFQQAVAATRQEFHVLKNTLSDSLPKEALAVFEVYQQLLDARSLGQRVEQQLEQGWNAKSALKHVIIELVTQFEAMSDPYIRERAVDVRDLGLRVLHHLVSTESMVKSYPDNTILIANELTPAMLAEVPKDKLKGVISVHGSANSHASILTRAMGIPAIWGIEDIPLLQFDGKDMILDAYAGRVYISPSDVLRNEYSALKLKEGQLHDKFEAEHHLSSVTADGERISLLLNAGLDLSTEHLSAKYCDGVGLYRTEAWFMQRGQFPSQAEQESWYRDVLARYHPEPVIMRTLDIGGDKVLDYFNISEDNPFLGWRGIRVTLDHPELFLDQLKAMLKANAGLGNLRIMLPMVSHTEEVDEALALLEQAYFELQEEWADQFYTIDKPDIGVMLEVPSSIFLLPEWAEKVDFCSVGSNDLTQYLLAVDRANAQVAELFEPYHPSVLRVLKKIADDCQQLELPFSLCGELGGEPEGAILLVAMGFRRLSMNISSLNKIKWTLRRLAVKDMEALLNQCLMASSAKQVHRLLREFLIAHGLSELLYTKSDTA</sequence>
<protein>
    <recommendedName>
        <fullName evidence="5">phosphoenolpyruvate--protein phosphotransferase</fullName>
        <ecNumber evidence="5">2.7.3.9</ecNumber>
    </recommendedName>
</protein>
<dbReference type="SUPFAM" id="SSF47831">
    <property type="entry name" value="Enzyme I of the PEP:sugar phosphotransferase system HPr-binding (sub)domain"/>
    <property type="match status" value="1"/>
</dbReference>
<dbReference type="AlphaFoldDB" id="A0A5S3WHJ7"/>
<dbReference type="GO" id="GO:0009401">
    <property type="term" value="P:phosphoenolpyruvate-dependent sugar phosphotransferase system"/>
    <property type="evidence" value="ECO:0007669"/>
    <property type="project" value="UniProtKB-KW"/>
</dbReference>
<dbReference type="InterPro" id="IPR036618">
    <property type="entry name" value="PtsI_HPr-bd_sf"/>
</dbReference>
<dbReference type="Gene3D" id="3.50.30.10">
    <property type="entry name" value="Phosphohistidine domain"/>
    <property type="match status" value="1"/>
</dbReference>
<dbReference type="Gene3D" id="3.20.20.60">
    <property type="entry name" value="Phosphoenolpyruvate-binding domains"/>
    <property type="match status" value="1"/>
</dbReference>
<dbReference type="InterPro" id="IPR040442">
    <property type="entry name" value="Pyrv_kinase-like_dom_sf"/>
</dbReference>
<keyword evidence="10" id="KW-0598">Phosphotransferase system</keyword>
<name>A0A5S3WHJ7_9GAMM</name>
<comment type="subcellular location">
    <subcellularLocation>
        <location evidence="3">Cytoplasm</location>
    </subcellularLocation>
</comment>
<dbReference type="Pfam" id="PF01590">
    <property type="entry name" value="GAF"/>
    <property type="match status" value="1"/>
</dbReference>
<dbReference type="EMBL" id="PNCI01000044">
    <property type="protein sequence ID" value="TMP26540.1"/>
    <property type="molecule type" value="Genomic_DNA"/>
</dbReference>
<dbReference type="Proteomes" id="UP000310249">
    <property type="component" value="Unassembled WGS sequence"/>
</dbReference>
<keyword evidence="11" id="KW-0479">Metal-binding</keyword>
<dbReference type="OrthoDB" id="9765468at2"/>
<accession>A0A5S3WHJ7</accession>
<evidence type="ECO:0000256" key="6">
    <source>
        <dbReference type="ARBA" id="ARBA00022448"/>
    </source>
</evidence>
<dbReference type="GO" id="GO:0016301">
    <property type="term" value="F:kinase activity"/>
    <property type="evidence" value="ECO:0007669"/>
    <property type="project" value="UniProtKB-KW"/>
</dbReference>
<evidence type="ECO:0000256" key="13">
    <source>
        <dbReference type="ARBA" id="ARBA00022842"/>
    </source>
</evidence>
<dbReference type="GO" id="GO:0005737">
    <property type="term" value="C:cytoplasm"/>
    <property type="evidence" value="ECO:0007669"/>
    <property type="project" value="UniProtKB-SubCell"/>
</dbReference>
<dbReference type="SUPFAM" id="SSF52009">
    <property type="entry name" value="Phosphohistidine domain"/>
    <property type="match status" value="1"/>
</dbReference>
<comment type="caution">
    <text evidence="15">The sequence shown here is derived from an EMBL/GenBank/DDBJ whole genome shotgun (WGS) entry which is preliminary data.</text>
</comment>
<dbReference type="InterPro" id="IPR050499">
    <property type="entry name" value="PEP-utilizing_PTS_enzyme"/>
</dbReference>
<dbReference type="Gene3D" id="3.30.450.40">
    <property type="match status" value="1"/>
</dbReference>
<dbReference type="SUPFAM" id="SSF55781">
    <property type="entry name" value="GAF domain-like"/>
    <property type="match status" value="1"/>
</dbReference>
<reference evidence="15 16" key="1">
    <citation type="submission" date="2018-01" db="EMBL/GenBank/DDBJ databases">
        <authorList>
            <person name="Paulsen S."/>
            <person name="Gram L.K."/>
        </authorList>
    </citation>
    <scope>NUCLEOTIDE SEQUENCE [LARGE SCALE GENOMIC DNA]</scope>
    <source>
        <strain evidence="15 16">S2676</strain>
    </source>
</reference>
<dbReference type="InterPro" id="IPR003018">
    <property type="entry name" value="GAF"/>
</dbReference>
<keyword evidence="9" id="KW-0808">Transferase</keyword>
<evidence type="ECO:0000256" key="11">
    <source>
        <dbReference type="ARBA" id="ARBA00022723"/>
    </source>
</evidence>
<feature type="domain" description="GAF" evidence="14">
    <location>
        <begin position="17"/>
        <end position="164"/>
    </location>
</feature>
<dbReference type="Pfam" id="PF00391">
    <property type="entry name" value="PEP-utilizers"/>
    <property type="match status" value="1"/>
</dbReference>
<keyword evidence="6" id="KW-0813">Transport</keyword>
<dbReference type="EC" id="2.7.3.9" evidence="5"/>
<dbReference type="GO" id="GO:0008965">
    <property type="term" value="F:phosphoenolpyruvate-protein phosphotransferase activity"/>
    <property type="evidence" value="ECO:0007669"/>
    <property type="project" value="UniProtKB-EC"/>
</dbReference>
<dbReference type="PANTHER" id="PTHR46244:SF1">
    <property type="entry name" value="PHOSPHOENOLPYRUVATE-DEPENDENT PHOSPHOTRANSFERASE SYSTEM"/>
    <property type="match status" value="1"/>
</dbReference>
<comment type="similarity">
    <text evidence="4">Belongs to the PEP-utilizing enzyme family.</text>
</comment>
<evidence type="ECO:0000256" key="5">
    <source>
        <dbReference type="ARBA" id="ARBA00012232"/>
    </source>
</evidence>
<evidence type="ECO:0000256" key="12">
    <source>
        <dbReference type="ARBA" id="ARBA00022777"/>
    </source>
</evidence>
<dbReference type="NCBIfam" id="NF008283">
    <property type="entry name" value="PRK11061.1"/>
    <property type="match status" value="1"/>
</dbReference>
<dbReference type="SUPFAM" id="SSF51621">
    <property type="entry name" value="Phosphoenolpyruvate/pyruvate domain"/>
    <property type="match status" value="1"/>
</dbReference>
<evidence type="ECO:0000256" key="4">
    <source>
        <dbReference type="ARBA" id="ARBA00007837"/>
    </source>
</evidence>
<evidence type="ECO:0000259" key="14">
    <source>
        <dbReference type="SMART" id="SM00065"/>
    </source>
</evidence>
<dbReference type="InterPro" id="IPR000121">
    <property type="entry name" value="PEP_util_C"/>
</dbReference>
<comment type="catalytic activity">
    <reaction evidence="1">
        <text>L-histidyl-[protein] + phosphoenolpyruvate = N(pros)-phospho-L-histidyl-[protein] + pyruvate</text>
        <dbReference type="Rhea" id="RHEA:23880"/>
        <dbReference type="Rhea" id="RHEA-COMP:9745"/>
        <dbReference type="Rhea" id="RHEA-COMP:9746"/>
        <dbReference type="ChEBI" id="CHEBI:15361"/>
        <dbReference type="ChEBI" id="CHEBI:29979"/>
        <dbReference type="ChEBI" id="CHEBI:58702"/>
        <dbReference type="ChEBI" id="CHEBI:64837"/>
        <dbReference type="EC" id="2.7.3.9"/>
    </reaction>
</comment>
<dbReference type="NCBIfam" id="TIGR01417">
    <property type="entry name" value="PTS_I_fam"/>
    <property type="match status" value="1"/>
</dbReference>
<dbReference type="Pfam" id="PF05524">
    <property type="entry name" value="PEP-utilisers_N"/>
    <property type="match status" value="1"/>
</dbReference>
<dbReference type="PANTHER" id="PTHR46244">
    <property type="entry name" value="PHOSPHOENOLPYRUVATE-PROTEIN PHOSPHOTRANSFERASE"/>
    <property type="match status" value="1"/>
</dbReference>
<comment type="cofactor">
    <cofactor evidence="2">
        <name>Mg(2+)</name>
        <dbReference type="ChEBI" id="CHEBI:18420"/>
    </cofactor>
</comment>
<dbReference type="Pfam" id="PF02896">
    <property type="entry name" value="PEP-utilizers_C"/>
    <property type="match status" value="1"/>
</dbReference>
<evidence type="ECO:0000256" key="10">
    <source>
        <dbReference type="ARBA" id="ARBA00022683"/>
    </source>
</evidence>
<dbReference type="SMART" id="SM00065">
    <property type="entry name" value="GAF"/>
    <property type="match status" value="1"/>
</dbReference>
<organism evidence="15 16">
    <name type="scientific">Pseudoalteromonas rubra</name>
    <dbReference type="NCBI Taxonomy" id="43658"/>
    <lineage>
        <taxon>Bacteria</taxon>
        <taxon>Pseudomonadati</taxon>
        <taxon>Pseudomonadota</taxon>
        <taxon>Gammaproteobacteria</taxon>
        <taxon>Alteromonadales</taxon>
        <taxon>Pseudoalteromonadaceae</taxon>
        <taxon>Pseudoalteromonas</taxon>
    </lineage>
</organism>
<dbReference type="InterPro" id="IPR036637">
    <property type="entry name" value="Phosphohistidine_dom_sf"/>
</dbReference>
<evidence type="ECO:0000256" key="2">
    <source>
        <dbReference type="ARBA" id="ARBA00001946"/>
    </source>
</evidence>
<evidence type="ECO:0000256" key="9">
    <source>
        <dbReference type="ARBA" id="ARBA00022679"/>
    </source>
</evidence>
<evidence type="ECO:0000256" key="7">
    <source>
        <dbReference type="ARBA" id="ARBA00022490"/>
    </source>
</evidence>
<evidence type="ECO:0000256" key="8">
    <source>
        <dbReference type="ARBA" id="ARBA00022597"/>
    </source>
</evidence>
<dbReference type="InterPro" id="IPR006318">
    <property type="entry name" value="PTS_EI-like"/>
</dbReference>
<evidence type="ECO:0000256" key="1">
    <source>
        <dbReference type="ARBA" id="ARBA00000683"/>
    </source>
</evidence>
<dbReference type="InterPro" id="IPR029016">
    <property type="entry name" value="GAF-like_dom_sf"/>
</dbReference>
<proteinExistence type="inferred from homology"/>
<keyword evidence="13" id="KW-0460">Magnesium</keyword>
<dbReference type="InterPro" id="IPR015813">
    <property type="entry name" value="Pyrv/PenolPyrv_kinase-like_dom"/>
</dbReference>
<keyword evidence="8" id="KW-0762">Sugar transport</keyword>
<dbReference type="InterPro" id="IPR008731">
    <property type="entry name" value="PTS_EIN"/>
</dbReference>
<evidence type="ECO:0000313" key="16">
    <source>
        <dbReference type="Proteomes" id="UP000310249"/>
    </source>
</evidence>
<dbReference type="RefSeq" id="WP_138551547.1">
    <property type="nucleotide sequence ID" value="NZ_PNCH01000026.1"/>
</dbReference>
<keyword evidence="12" id="KW-0418">Kinase</keyword>
<dbReference type="Gene3D" id="1.10.274.10">
    <property type="entry name" value="PtsI, HPr-binding domain"/>
    <property type="match status" value="1"/>
</dbReference>
<dbReference type="InterPro" id="IPR008279">
    <property type="entry name" value="PEP-util_enz_mobile_dom"/>
</dbReference>
<dbReference type="PRINTS" id="PR01736">
    <property type="entry name" value="PHPHTRNFRASE"/>
</dbReference>
<reference evidence="16" key="2">
    <citation type="submission" date="2019-06" db="EMBL/GenBank/DDBJ databases">
        <title>Co-occurence of chitin degradation, pigmentation and bioactivity in marine Pseudoalteromonas.</title>
        <authorList>
            <person name="Sonnenschein E.C."/>
            <person name="Bech P.K."/>
        </authorList>
    </citation>
    <scope>NUCLEOTIDE SEQUENCE [LARGE SCALE GENOMIC DNA]</scope>
    <source>
        <strain evidence="16">S2676</strain>
    </source>
</reference>